<dbReference type="AlphaFoldDB" id="A0AAD5KQF9"/>
<reference evidence="1 2" key="1">
    <citation type="submission" date="2022-05" db="EMBL/GenBank/DDBJ databases">
        <title>A multi-omics perspective on studying reproductive biology in Daphnia sinensis.</title>
        <authorList>
            <person name="Jia J."/>
        </authorList>
    </citation>
    <scope>NUCLEOTIDE SEQUENCE [LARGE SCALE GENOMIC DNA]</scope>
    <source>
        <strain evidence="1 2">WSL</strain>
    </source>
</reference>
<organism evidence="1 2">
    <name type="scientific">Daphnia sinensis</name>
    <dbReference type="NCBI Taxonomy" id="1820382"/>
    <lineage>
        <taxon>Eukaryota</taxon>
        <taxon>Metazoa</taxon>
        <taxon>Ecdysozoa</taxon>
        <taxon>Arthropoda</taxon>
        <taxon>Crustacea</taxon>
        <taxon>Branchiopoda</taxon>
        <taxon>Diplostraca</taxon>
        <taxon>Cladocera</taxon>
        <taxon>Anomopoda</taxon>
        <taxon>Daphniidae</taxon>
        <taxon>Daphnia</taxon>
        <taxon>Daphnia similis group</taxon>
    </lineage>
</organism>
<dbReference type="Proteomes" id="UP000820818">
    <property type="component" value="Linkage Group LG5"/>
</dbReference>
<protein>
    <submittedName>
        <fullName evidence="1">Uncharacterized protein</fullName>
    </submittedName>
</protein>
<comment type="caution">
    <text evidence="1">The sequence shown here is derived from an EMBL/GenBank/DDBJ whole genome shotgun (WGS) entry which is preliminary data.</text>
</comment>
<gene>
    <name evidence="1" type="ORF">GHT06_014849</name>
</gene>
<keyword evidence="2" id="KW-1185">Reference proteome</keyword>
<name>A0AAD5KQF9_9CRUS</name>
<accession>A0AAD5KQF9</accession>
<evidence type="ECO:0000313" key="1">
    <source>
        <dbReference type="EMBL" id="KAI9558096.1"/>
    </source>
</evidence>
<evidence type="ECO:0000313" key="2">
    <source>
        <dbReference type="Proteomes" id="UP000820818"/>
    </source>
</evidence>
<sequence length="51" mass="5857">METRMMVLLGKHWGYLRPSEVKQPEFMVPLLFFTSKQSPFSAEEGKALLVA</sequence>
<dbReference type="EMBL" id="WJBH02000005">
    <property type="protein sequence ID" value="KAI9558096.1"/>
    <property type="molecule type" value="Genomic_DNA"/>
</dbReference>
<proteinExistence type="predicted"/>